<reference evidence="1" key="1">
    <citation type="journal article" date="2020" name="Nature">
        <title>Giant virus diversity and host interactions through global metagenomics.</title>
        <authorList>
            <person name="Schulz F."/>
            <person name="Roux S."/>
            <person name="Paez-Espino D."/>
            <person name="Jungbluth S."/>
            <person name="Walsh D.A."/>
            <person name="Denef V.J."/>
            <person name="McMahon K.D."/>
            <person name="Konstantinidis K.T."/>
            <person name="Eloe-Fadrosh E.A."/>
            <person name="Kyrpides N.C."/>
            <person name="Woyke T."/>
        </authorList>
    </citation>
    <scope>NUCLEOTIDE SEQUENCE</scope>
    <source>
        <strain evidence="1">GVMAG-M-3300023179-114</strain>
    </source>
</reference>
<organism evidence="1">
    <name type="scientific">viral metagenome</name>
    <dbReference type="NCBI Taxonomy" id="1070528"/>
    <lineage>
        <taxon>unclassified sequences</taxon>
        <taxon>metagenomes</taxon>
        <taxon>organismal metagenomes</taxon>
    </lineage>
</organism>
<name>A0A6C0E2R4_9ZZZZ</name>
<dbReference type="AlphaFoldDB" id="A0A6C0E2R4"/>
<proteinExistence type="predicted"/>
<dbReference type="EMBL" id="MN739721">
    <property type="protein sequence ID" value="QHT22890.1"/>
    <property type="molecule type" value="Genomic_DNA"/>
</dbReference>
<evidence type="ECO:0000313" key="1">
    <source>
        <dbReference type="EMBL" id="QHT22890.1"/>
    </source>
</evidence>
<sequence>MASTRNKNTPGNYCLQQREYKEARQYTGYKYSAYGEAYDTRLPGNGLNPGQVPWNILSHNAADIESFLFGINSTNLVNPAPPLTPELTYLKTANVFETRPVYMPEPLVVEKGQRPFVVPP</sequence>
<protein>
    <submittedName>
        <fullName evidence="1">Uncharacterized protein</fullName>
    </submittedName>
</protein>
<accession>A0A6C0E2R4</accession>